<sequence length="257" mass="29399">MNQGILPTVNILGIPFSLYTTKETVSYWKLLIQSGGSEHIITANPEAVMMALTDERLYKIFQRAAQITPDGIGIVWASKYYGRSISERVTGADTTPLLLKEAEQEGWSVFILGASPESNQKALDNLKIQYPNLRLAGHHGYFGDQLPLILEQIRTFRPHILLVGLGMPKQELFIAEYQEQLQVPLMIGIGGCIDIWAGTVKRAPRLFQNLRAEWFYRLVSQPSRWRRQLVLPQFAWKVLRDTRFGKRTRWPEDTSRS</sequence>
<dbReference type="InterPro" id="IPR034714">
    <property type="entry name" value="TagA_TarA"/>
</dbReference>
<dbReference type="PANTHER" id="PTHR34136:SF1">
    <property type="entry name" value="UDP-N-ACETYL-D-MANNOSAMINURONIC ACID TRANSFERASE"/>
    <property type="match status" value="1"/>
</dbReference>
<reference evidence="6" key="1">
    <citation type="submission" date="2021-12" db="EMBL/GenBank/DDBJ databases">
        <title>Alicyclobacillaceae gen. nov., sp. nov., isolated from chalcocite enrichment system.</title>
        <authorList>
            <person name="Jiang Z."/>
        </authorList>
    </citation>
    <scope>NUCLEOTIDE SEQUENCE</scope>
    <source>
        <strain evidence="6">MYW30-H2</strain>
    </source>
</reference>
<evidence type="ECO:0000313" key="7">
    <source>
        <dbReference type="Proteomes" id="UP000830167"/>
    </source>
</evidence>
<evidence type="ECO:0000256" key="4">
    <source>
        <dbReference type="ARBA" id="ARBA00023316"/>
    </source>
</evidence>
<dbReference type="InterPro" id="IPR004629">
    <property type="entry name" value="WecG_TagA_CpsF"/>
</dbReference>
<dbReference type="PANTHER" id="PTHR34136">
    <property type="match status" value="1"/>
</dbReference>
<accession>A0ABY4CQG2</accession>
<comment type="pathway">
    <text evidence="5">Cell wall biogenesis; teichoic acid biosynthesis.</text>
</comment>
<comment type="function">
    <text evidence="5">Catalyzes the conversion of GlcNAc-PP-undecaprenol into ManNAc-GlcNAc-PP-undecaprenol, the first committed lipid intermediate in the de novo synthesis of teichoic acid.</text>
</comment>
<evidence type="ECO:0000256" key="5">
    <source>
        <dbReference type="HAMAP-Rule" id="MF_02070"/>
    </source>
</evidence>
<name>A0ABY4CQG2_9BACL</name>
<evidence type="ECO:0000313" key="6">
    <source>
        <dbReference type="EMBL" id="UOF91443.1"/>
    </source>
</evidence>
<comment type="similarity">
    <text evidence="5">Belongs to the glycosyltransferase 26 family. TagA/TarA subfamily.</text>
</comment>
<dbReference type="HAMAP" id="MF_02070">
    <property type="entry name" value="TagA_TarA"/>
    <property type="match status" value="1"/>
</dbReference>
<dbReference type="NCBIfam" id="TIGR00696">
    <property type="entry name" value="wecG_tagA_cpsF"/>
    <property type="match status" value="1"/>
</dbReference>
<gene>
    <name evidence="6" type="ORF">LSG31_04095</name>
</gene>
<dbReference type="EC" id="2.4.1.187" evidence="5"/>
<dbReference type="Pfam" id="PF03808">
    <property type="entry name" value="Glyco_tran_WecG"/>
    <property type="match status" value="1"/>
</dbReference>
<protein>
    <recommendedName>
        <fullName evidence="5">N-acetylglucosaminyldiphosphoundecaprenol N-acetyl-beta-D-mannosaminyltransferase</fullName>
        <ecNumber evidence="5">2.4.1.187</ecNumber>
    </recommendedName>
    <alternativeName>
        <fullName evidence="5">N-acetylmannosaminyltransferase</fullName>
    </alternativeName>
    <alternativeName>
        <fullName evidence="5">UDP-N-acetylmannosamine transferase</fullName>
    </alternativeName>
    <alternativeName>
        <fullName evidence="5">UDP-N-acetylmannosamine:N-acetylglucosaminyl pyrophosphorylundecaprenol N-acetylmannosaminyltransferase</fullName>
    </alternativeName>
</protein>
<dbReference type="EMBL" id="CP089291">
    <property type="protein sequence ID" value="UOF91443.1"/>
    <property type="molecule type" value="Genomic_DNA"/>
</dbReference>
<dbReference type="CDD" id="cd06533">
    <property type="entry name" value="Glyco_transf_WecG_TagA"/>
    <property type="match status" value="1"/>
</dbReference>
<dbReference type="RefSeq" id="WP_347438138.1">
    <property type="nucleotide sequence ID" value="NZ_CP089291.1"/>
</dbReference>
<keyword evidence="3 5" id="KW-0777">Teichoic acid biosynthesis</keyword>
<keyword evidence="1 5" id="KW-0328">Glycosyltransferase</keyword>
<evidence type="ECO:0000256" key="3">
    <source>
        <dbReference type="ARBA" id="ARBA00022944"/>
    </source>
</evidence>
<organism evidence="6 7">
    <name type="scientific">Fodinisporobacter ferrooxydans</name>
    <dbReference type="NCBI Taxonomy" id="2901836"/>
    <lineage>
        <taxon>Bacteria</taxon>
        <taxon>Bacillati</taxon>
        <taxon>Bacillota</taxon>
        <taxon>Bacilli</taxon>
        <taxon>Bacillales</taxon>
        <taxon>Alicyclobacillaceae</taxon>
        <taxon>Fodinisporobacter</taxon>
    </lineage>
</organism>
<keyword evidence="2 5" id="KW-0808">Transferase</keyword>
<keyword evidence="7" id="KW-1185">Reference proteome</keyword>
<evidence type="ECO:0000256" key="2">
    <source>
        <dbReference type="ARBA" id="ARBA00022679"/>
    </source>
</evidence>
<proteinExistence type="inferred from homology"/>
<keyword evidence="4 5" id="KW-0961">Cell wall biogenesis/degradation</keyword>
<comment type="catalytic activity">
    <reaction evidence="5">
        <text>UDP-N-acetyl-alpha-D-mannosamine + N-acetyl-alpha-D-glucosaminyl-di-trans,octa-cis-undecaprenyl diphosphate = N-acetyl-beta-D-mannosaminyl-(1-&gt;4)-N-acetyl-alpha-D-glucosaminyl di-trans,octa-cis-undecaprenyl diphosphate + UDP + H(+)</text>
        <dbReference type="Rhea" id="RHEA:16053"/>
        <dbReference type="ChEBI" id="CHEBI:15378"/>
        <dbReference type="ChEBI" id="CHEBI:58223"/>
        <dbReference type="ChEBI" id="CHEBI:62959"/>
        <dbReference type="ChEBI" id="CHEBI:68623"/>
        <dbReference type="ChEBI" id="CHEBI:132210"/>
        <dbReference type="EC" id="2.4.1.187"/>
    </reaction>
</comment>
<evidence type="ECO:0000256" key="1">
    <source>
        <dbReference type="ARBA" id="ARBA00022676"/>
    </source>
</evidence>
<dbReference type="Proteomes" id="UP000830167">
    <property type="component" value="Chromosome"/>
</dbReference>